<protein>
    <submittedName>
        <fullName evidence="1">(African queen) hypothetical protein</fullName>
    </submittedName>
</protein>
<evidence type="ECO:0000313" key="1">
    <source>
        <dbReference type="EMBL" id="CAG9581181.1"/>
    </source>
</evidence>
<dbReference type="Proteomes" id="UP000789524">
    <property type="component" value="Unassembled WGS sequence"/>
</dbReference>
<reference evidence="1" key="1">
    <citation type="submission" date="2021-09" db="EMBL/GenBank/DDBJ databases">
        <authorList>
            <person name="Martin H S."/>
        </authorList>
    </citation>
    <scope>NUCLEOTIDE SEQUENCE</scope>
</reference>
<gene>
    <name evidence="1" type="ORF">DCHRY22_LOCUS13837</name>
</gene>
<evidence type="ECO:0000313" key="2">
    <source>
        <dbReference type="Proteomes" id="UP000789524"/>
    </source>
</evidence>
<keyword evidence="2" id="KW-1185">Reference proteome</keyword>
<dbReference type="AlphaFoldDB" id="A0A8J2VVW8"/>
<dbReference type="EMBL" id="CAKASE010000080">
    <property type="protein sequence ID" value="CAG9581181.1"/>
    <property type="molecule type" value="Genomic_DNA"/>
</dbReference>
<sequence length="71" mass="7725">MRSLAVASERASEAETGNSSFIHYDLSSWFSLLTASLLTVALRTYLPYKPLHNVPVLALPHSPGDVGKPRS</sequence>
<comment type="caution">
    <text evidence="1">The sequence shown here is derived from an EMBL/GenBank/DDBJ whole genome shotgun (WGS) entry which is preliminary data.</text>
</comment>
<proteinExistence type="predicted"/>
<accession>A0A8J2VVW8</accession>
<name>A0A8J2VVW8_9NEOP</name>
<organism evidence="1 2">
    <name type="scientific">Danaus chrysippus</name>
    <name type="common">African queen</name>
    <dbReference type="NCBI Taxonomy" id="151541"/>
    <lineage>
        <taxon>Eukaryota</taxon>
        <taxon>Metazoa</taxon>
        <taxon>Ecdysozoa</taxon>
        <taxon>Arthropoda</taxon>
        <taxon>Hexapoda</taxon>
        <taxon>Insecta</taxon>
        <taxon>Pterygota</taxon>
        <taxon>Neoptera</taxon>
        <taxon>Endopterygota</taxon>
        <taxon>Lepidoptera</taxon>
        <taxon>Glossata</taxon>
        <taxon>Ditrysia</taxon>
        <taxon>Papilionoidea</taxon>
        <taxon>Nymphalidae</taxon>
        <taxon>Danainae</taxon>
        <taxon>Danaini</taxon>
        <taxon>Danaina</taxon>
        <taxon>Danaus</taxon>
        <taxon>Anosia</taxon>
    </lineage>
</organism>